<proteinExistence type="inferred from homology"/>
<evidence type="ECO:0000256" key="2">
    <source>
        <dbReference type="ARBA" id="ARBA00022694"/>
    </source>
</evidence>
<dbReference type="InterPro" id="IPR056843">
    <property type="entry name" value="THADA-like_TPR"/>
</dbReference>
<reference evidence="6" key="1">
    <citation type="journal article" date="2021" name="Nat. Commun.">
        <title>Genetic determinants of endophytism in the Arabidopsis root mycobiome.</title>
        <authorList>
            <person name="Mesny F."/>
            <person name="Miyauchi S."/>
            <person name="Thiergart T."/>
            <person name="Pickel B."/>
            <person name="Atanasova L."/>
            <person name="Karlsson M."/>
            <person name="Huettel B."/>
            <person name="Barry K.W."/>
            <person name="Haridas S."/>
            <person name="Chen C."/>
            <person name="Bauer D."/>
            <person name="Andreopoulos W."/>
            <person name="Pangilinan J."/>
            <person name="LaButti K."/>
            <person name="Riley R."/>
            <person name="Lipzen A."/>
            <person name="Clum A."/>
            <person name="Drula E."/>
            <person name="Henrissat B."/>
            <person name="Kohler A."/>
            <person name="Grigoriev I.V."/>
            <person name="Martin F.M."/>
            <person name="Hacquard S."/>
        </authorList>
    </citation>
    <scope>NUCLEOTIDE SEQUENCE</scope>
    <source>
        <strain evidence="6">MPI-CAGE-CH-0235</strain>
    </source>
</reference>
<evidence type="ECO:0000313" key="7">
    <source>
        <dbReference type="Proteomes" id="UP000813444"/>
    </source>
</evidence>
<comment type="similarity">
    <text evidence="1">Belongs to the THADA family.</text>
</comment>
<dbReference type="PANTHER" id="PTHR14387:SF0">
    <property type="entry name" value="DUF2428 DOMAIN-CONTAINING PROTEIN"/>
    <property type="match status" value="1"/>
</dbReference>
<dbReference type="Pfam" id="PF26523">
    <property type="entry name" value="Trm732_C"/>
    <property type="match status" value="1"/>
</dbReference>
<feature type="domain" description="DUF2428" evidence="3">
    <location>
        <begin position="669"/>
        <end position="909"/>
    </location>
</feature>
<accession>A0A8K0WYT0</accession>
<dbReference type="Pfam" id="PF25150">
    <property type="entry name" value="TPR_Trm732"/>
    <property type="match status" value="1"/>
</dbReference>
<gene>
    <name evidence="6" type="ORF">B0I35DRAFT_419658</name>
</gene>
<sequence length="1551" mass="172865">MGEIPAEAAEVLGNPSQLVAWIEGQPQGEQERYAAQIFHYLLERAAQPRSVSMSAGACVKLCGLMDHSLKSSSNEVLAWAFSPQVTAQLFTFYVEWNEYDHHRSMRLVLDLLARLVKKNPDRDVATKASRQMLDSLISIIIGRSTKPVVKSAITFMENFLTKGVFTLDDIKTTYLSLQQDHNNGVGSVWEEFVAEVFRWMRFGYLCPATGKLIVCLYHHLRQAESGGITIDTWHMWLLKRASEDQESLEKIKNYVFVPLFKSHRSEALLFLRKMNQTGSITESGSLDLDIPALLQLAALEVGKKVGLVEEPDLGDSQASQESTSIILHERVLESVLAHPSYEVRTLALSLVVTCPSTTRPYSPSAFDLLQRHLGSFFSDPDAKFRMNVASRAGDMFKRVRGSLSVLKRSIPRARARARKEQGAKDPSFQNTSGPILYQSNLVMWPEAQLVEALEHHERFLKWYIGFLRDELIPTASYQRHVASLKALLYIFRLESDPKKPWETPDDQELFYDLFDEAWLRALFDLIIDPFEDVRAASASAIKFLFQDGRYRKLRLFSPTDAPSPSTELQALLERVEAMARRTSRADHSDGAARTNQLLYTFLPAGEPRLSHLSNYIGELERRITAAETDLGAAVLEAPLHSSFASLCYMWQVISGLTYQDPEKKAVEDLLLRLVVCCERAWNAVKFILCDDSPEGHLPQELEDVEGLDTKDVLSFSFRAIHESSNLMKAIIVSIKNQSQSGHVIPSQDAFRRIGNLTFEQLTNLRHRGAFTTVSSTFASCCQQSKHLVQEEGSESLLDIWYKGTMDTIFLQVSTTRRSAGIPSLMTGILSANAEQPAFESVLERLIEIASMEARVTEKDETNLPQVHAYNCLKDIFKNSLLTSMGNKSEKYLPQCLELAAGGLRSEVWAIRNCGLILLRSLIDCLFGCHESKAMIEAGWDGKTNRIPYHRYPNLPNVLLNLLKTGNQIAAPAEPSSTSAESVFPALDIIRRAGPPDLLRDELQLNIIKYLASPVWHVREIAARTLCSCLLHDKWLHVVKDIFNNALNDAMGTQQNHIHGVLMALKFVFERLAEVSTDLIQGHLNELTRFLSGCDVMTRFEHCPEVIAAYLEVVNLIWAFQLSQSPKLRLAKLEPAVVDSGKSTSALLKIQRTINAIFSATMSEEPVQQLEPLLAQTGMGADTLATALESIPKLWNVTSTSEDILTALCGLYIKLCLQTGFIEAQVIAIQNLAEILDHLLEKGSLSNLSPSSLVDLWMGLPLRPVNPALSNATIRLSGSMLAVLGQLNAITPEGIESWGAMMASAGRDDNSFDTRFAAAESFRSFFTVVKMDCTSKAYLPVLVALYDALNDDDDEVRDMAASAARHIIGQACVPIESARRLQLWLLSHFGSDAFFKATVASRIVGGDYASGLSWESADDQINKALDFDDSLFAIEENNLFIDEVRDAKRWVAVLEAIPWNEQDEACAKLLEWSTNGLRRMIRLAAQEDGPLGWASTPQAFAIFVRILLASTSLLKIHATSELRQAVEEARVALTSGGSRVSGLLLHYITESS</sequence>
<comment type="caution">
    <text evidence="6">The sequence shown here is derived from an EMBL/GenBank/DDBJ whole genome shotgun (WGS) entry which is preliminary data.</text>
</comment>
<keyword evidence="7" id="KW-1185">Reference proteome</keyword>
<evidence type="ECO:0000259" key="5">
    <source>
        <dbReference type="Pfam" id="PF25151"/>
    </source>
</evidence>
<dbReference type="Pfam" id="PF10350">
    <property type="entry name" value="DUF2428"/>
    <property type="match status" value="1"/>
</dbReference>
<evidence type="ECO:0000259" key="4">
    <source>
        <dbReference type="Pfam" id="PF25150"/>
    </source>
</evidence>
<dbReference type="Proteomes" id="UP000813444">
    <property type="component" value="Unassembled WGS sequence"/>
</dbReference>
<dbReference type="InterPro" id="IPR019442">
    <property type="entry name" value="THADA/TRM732_DUF2428"/>
</dbReference>
<evidence type="ECO:0000256" key="1">
    <source>
        <dbReference type="ARBA" id="ARBA00010409"/>
    </source>
</evidence>
<keyword evidence="2" id="KW-0819">tRNA processing</keyword>
<dbReference type="SUPFAM" id="SSF48371">
    <property type="entry name" value="ARM repeat"/>
    <property type="match status" value="1"/>
</dbReference>
<organism evidence="6 7">
    <name type="scientific">Stachybotrys elegans</name>
    <dbReference type="NCBI Taxonomy" id="80388"/>
    <lineage>
        <taxon>Eukaryota</taxon>
        <taxon>Fungi</taxon>
        <taxon>Dikarya</taxon>
        <taxon>Ascomycota</taxon>
        <taxon>Pezizomycotina</taxon>
        <taxon>Sordariomycetes</taxon>
        <taxon>Hypocreomycetidae</taxon>
        <taxon>Hypocreales</taxon>
        <taxon>Stachybotryaceae</taxon>
        <taxon>Stachybotrys</taxon>
    </lineage>
</organism>
<dbReference type="GO" id="GO:0030488">
    <property type="term" value="P:tRNA methylation"/>
    <property type="evidence" value="ECO:0007669"/>
    <property type="project" value="TreeGrafter"/>
</dbReference>
<feature type="domain" description="tRNA (32-2'-O)-methyltransferase regulator THADA-like C-terminal TPR repeats region" evidence="5">
    <location>
        <begin position="911"/>
        <end position="1066"/>
    </location>
</feature>
<name>A0A8K0WYT0_9HYPO</name>
<evidence type="ECO:0000259" key="3">
    <source>
        <dbReference type="Pfam" id="PF10350"/>
    </source>
</evidence>
<dbReference type="EMBL" id="JAGPNK010000001">
    <property type="protein sequence ID" value="KAH7329221.1"/>
    <property type="molecule type" value="Genomic_DNA"/>
</dbReference>
<dbReference type="OrthoDB" id="73997at2759"/>
<dbReference type="Gene3D" id="1.25.10.10">
    <property type="entry name" value="Leucine-rich Repeat Variant"/>
    <property type="match status" value="1"/>
</dbReference>
<dbReference type="InterPro" id="IPR051954">
    <property type="entry name" value="tRNA_methyltransferase_THADA"/>
</dbReference>
<dbReference type="PANTHER" id="PTHR14387">
    <property type="entry name" value="THADA/DEATH RECEPTOR INTERACTING PROTEIN"/>
    <property type="match status" value="1"/>
</dbReference>
<feature type="domain" description="tRNA (32-2'-O)-methyltransferase regulator THADA-like TPR repeats region" evidence="4">
    <location>
        <begin position="231"/>
        <end position="534"/>
    </location>
</feature>
<evidence type="ECO:0000313" key="6">
    <source>
        <dbReference type="EMBL" id="KAH7329221.1"/>
    </source>
</evidence>
<dbReference type="GO" id="GO:0005829">
    <property type="term" value="C:cytosol"/>
    <property type="evidence" value="ECO:0007669"/>
    <property type="project" value="TreeGrafter"/>
</dbReference>
<dbReference type="InterPro" id="IPR056842">
    <property type="entry name" value="THADA-like_TPR_C"/>
</dbReference>
<protein>
    <submittedName>
        <fullName evidence="6">Death-receptor fusion protein-domain-containing protein</fullName>
    </submittedName>
</protein>
<dbReference type="InterPro" id="IPR011989">
    <property type="entry name" value="ARM-like"/>
</dbReference>
<dbReference type="Pfam" id="PF25151">
    <property type="entry name" value="TPR_Trm732_C"/>
    <property type="match status" value="1"/>
</dbReference>
<dbReference type="InterPro" id="IPR016024">
    <property type="entry name" value="ARM-type_fold"/>
</dbReference>